<evidence type="ECO:0000313" key="1">
    <source>
        <dbReference type="EMBL" id="KAJ7752908.1"/>
    </source>
</evidence>
<organism evidence="1 2">
    <name type="scientific">Mycena metata</name>
    <dbReference type="NCBI Taxonomy" id="1033252"/>
    <lineage>
        <taxon>Eukaryota</taxon>
        <taxon>Fungi</taxon>
        <taxon>Dikarya</taxon>
        <taxon>Basidiomycota</taxon>
        <taxon>Agaricomycotina</taxon>
        <taxon>Agaricomycetes</taxon>
        <taxon>Agaricomycetidae</taxon>
        <taxon>Agaricales</taxon>
        <taxon>Marasmiineae</taxon>
        <taxon>Mycenaceae</taxon>
        <taxon>Mycena</taxon>
    </lineage>
</organism>
<dbReference type="AlphaFoldDB" id="A0AAD7NAQ7"/>
<comment type="caution">
    <text evidence="1">The sequence shown here is derived from an EMBL/GenBank/DDBJ whole genome shotgun (WGS) entry which is preliminary data.</text>
</comment>
<sequence>MRTLGERWVALPAVLRSSISALAHSPSMHHLDFTGFGGLDPALFSDCRGLKSLKLSEISGPLLTRGSGSQEAGPALRESLTVLDTVYAESTMAWAISTPSFRGLRHLRVG</sequence>
<dbReference type="EMBL" id="JARKIB010000057">
    <property type="protein sequence ID" value="KAJ7752908.1"/>
    <property type="molecule type" value="Genomic_DNA"/>
</dbReference>
<gene>
    <name evidence="1" type="ORF">B0H16DRAFT_1545319</name>
</gene>
<dbReference type="Proteomes" id="UP001215598">
    <property type="component" value="Unassembled WGS sequence"/>
</dbReference>
<keyword evidence="2" id="KW-1185">Reference proteome</keyword>
<name>A0AAD7NAQ7_9AGAR</name>
<evidence type="ECO:0000313" key="2">
    <source>
        <dbReference type="Proteomes" id="UP001215598"/>
    </source>
</evidence>
<accession>A0AAD7NAQ7</accession>
<protein>
    <submittedName>
        <fullName evidence="1">Uncharacterized protein</fullName>
    </submittedName>
</protein>
<proteinExistence type="predicted"/>
<reference evidence="1" key="1">
    <citation type="submission" date="2023-03" db="EMBL/GenBank/DDBJ databases">
        <title>Massive genome expansion in bonnet fungi (Mycena s.s.) driven by repeated elements and novel gene families across ecological guilds.</title>
        <authorList>
            <consortium name="Lawrence Berkeley National Laboratory"/>
            <person name="Harder C.B."/>
            <person name="Miyauchi S."/>
            <person name="Viragh M."/>
            <person name="Kuo A."/>
            <person name="Thoen E."/>
            <person name="Andreopoulos B."/>
            <person name="Lu D."/>
            <person name="Skrede I."/>
            <person name="Drula E."/>
            <person name="Henrissat B."/>
            <person name="Morin E."/>
            <person name="Kohler A."/>
            <person name="Barry K."/>
            <person name="LaButti K."/>
            <person name="Morin E."/>
            <person name="Salamov A."/>
            <person name="Lipzen A."/>
            <person name="Mereny Z."/>
            <person name="Hegedus B."/>
            <person name="Baldrian P."/>
            <person name="Stursova M."/>
            <person name="Weitz H."/>
            <person name="Taylor A."/>
            <person name="Grigoriev I.V."/>
            <person name="Nagy L.G."/>
            <person name="Martin F."/>
            <person name="Kauserud H."/>
        </authorList>
    </citation>
    <scope>NUCLEOTIDE SEQUENCE</scope>
    <source>
        <strain evidence="1">CBHHK182m</strain>
    </source>
</reference>